<name>A0A4R3YIN4_9PROT</name>
<feature type="domain" description="Aminotransferase class V" evidence="14">
    <location>
        <begin position="4"/>
        <end position="348"/>
    </location>
</feature>
<comment type="subunit">
    <text evidence="12">Homodimer.</text>
</comment>
<keyword evidence="7 12" id="KW-0663">Pyridoxal phosphate</keyword>
<feature type="binding site" evidence="12">
    <location>
        <position position="172"/>
    </location>
    <ligand>
        <name>pyridoxal 5'-phosphate</name>
        <dbReference type="ChEBI" id="CHEBI:597326"/>
    </ligand>
</feature>
<dbReference type="CDD" id="cd00611">
    <property type="entry name" value="PSAT_like"/>
    <property type="match status" value="1"/>
</dbReference>
<dbReference type="InterPro" id="IPR020578">
    <property type="entry name" value="Aminotrans_V_PyrdxlP_BS"/>
</dbReference>
<comment type="caution">
    <text evidence="12">Lacks conserved residue(s) required for the propagation of feature annotation.</text>
</comment>
<dbReference type="Pfam" id="PF00266">
    <property type="entry name" value="Aminotran_5"/>
    <property type="match status" value="1"/>
</dbReference>
<comment type="caution">
    <text evidence="15">The sequence shown here is derived from an EMBL/GenBank/DDBJ whole genome shotgun (WGS) entry which is preliminary data.</text>
</comment>
<comment type="catalytic activity">
    <reaction evidence="10 12">
        <text>4-(phosphooxy)-L-threonine + 2-oxoglutarate = (R)-3-hydroxy-2-oxo-4-phosphooxybutanoate + L-glutamate</text>
        <dbReference type="Rhea" id="RHEA:16573"/>
        <dbReference type="ChEBI" id="CHEBI:16810"/>
        <dbReference type="ChEBI" id="CHEBI:29985"/>
        <dbReference type="ChEBI" id="CHEBI:58452"/>
        <dbReference type="ChEBI" id="CHEBI:58538"/>
        <dbReference type="EC" id="2.6.1.52"/>
    </reaction>
</comment>
<feature type="binding site" evidence="12">
    <location>
        <position position="152"/>
    </location>
    <ligand>
        <name>pyridoxal 5'-phosphate</name>
        <dbReference type="ChEBI" id="CHEBI:597326"/>
    </ligand>
</feature>
<evidence type="ECO:0000256" key="3">
    <source>
        <dbReference type="ARBA" id="ARBA00006904"/>
    </source>
</evidence>
<dbReference type="Gene3D" id="3.90.1150.10">
    <property type="entry name" value="Aspartate Aminotransferase, domain 1"/>
    <property type="match status" value="1"/>
</dbReference>
<keyword evidence="4 12" id="KW-0032">Aminotransferase</keyword>
<dbReference type="HAMAP" id="MF_00160">
    <property type="entry name" value="SerC_aminotrans_5"/>
    <property type="match status" value="1"/>
</dbReference>
<keyword evidence="6 12" id="KW-0808">Transferase</keyword>
<evidence type="ECO:0000259" key="14">
    <source>
        <dbReference type="Pfam" id="PF00266"/>
    </source>
</evidence>
<gene>
    <name evidence="12" type="primary">serC</name>
    <name evidence="15" type="ORF">EDC63_101506</name>
</gene>
<sequence length="360" mass="39544">MERIYNFSAGPAVLPQEVLEQARDEMLNWQGCGMSVMEMSHRGKEFMGIAAQAEADLRELMAIPANYKVLFLQGGASTQFAMVPMNLLRGKKSADYVNTGEWSKKAIKEAKKFGAVNVVASSEDANFSYAPTQDKWKLDSDAAYVHYTPNETIGGVEFNWIPETSGVPLVADMSSNILSRVIDVSKFGLIYAGAQKNIGPAGLTIVIVRDDLIGETIAGTPSMMDYKIHAENESMYNTPPTYGIYMAGLVFRWLKHNGGLVKMEANNVAKAKLLYDCLDASNFYHCPTAKENRSRMNVPFTLKDAALDEAFLKEAKARGLVQLKGHRSVGGMRASIYNAMPIDGVKALVALMNDFEKSHG</sequence>
<comment type="cofactor">
    <cofactor evidence="12">
        <name>pyridoxal 5'-phosphate</name>
        <dbReference type="ChEBI" id="CHEBI:597326"/>
    </cofactor>
    <text evidence="12">Binds 1 pyridoxal phosphate per subunit.</text>
</comment>
<accession>A0A4R3YIN4</accession>
<proteinExistence type="inferred from homology"/>
<dbReference type="EMBL" id="SMCO01000001">
    <property type="protein sequence ID" value="TCV90533.1"/>
    <property type="molecule type" value="Genomic_DNA"/>
</dbReference>
<evidence type="ECO:0000256" key="9">
    <source>
        <dbReference type="ARBA" id="ARBA00023299"/>
    </source>
</evidence>
<reference evidence="15 16" key="1">
    <citation type="submission" date="2019-03" db="EMBL/GenBank/DDBJ databases">
        <title>Genomic Encyclopedia of Type Strains, Phase IV (KMG-IV): sequencing the most valuable type-strain genomes for metagenomic binning, comparative biology and taxonomic classification.</title>
        <authorList>
            <person name="Goeker M."/>
        </authorList>
    </citation>
    <scope>NUCLEOTIDE SEQUENCE [LARGE SCALE GENOMIC DNA]</scope>
    <source>
        <strain evidence="15 16">DSM 100309</strain>
    </source>
</reference>
<evidence type="ECO:0000256" key="12">
    <source>
        <dbReference type="HAMAP-Rule" id="MF_00160"/>
    </source>
</evidence>
<protein>
    <recommendedName>
        <fullName evidence="12">Phosphoserine aminotransferase</fullName>
        <ecNumber evidence="12">2.6.1.52</ecNumber>
    </recommendedName>
    <alternativeName>
        <fullName evidence="12">Phosphohydroxythreonine aminotransferase</fullName>
        <shortName evidence="12">PSAT</shortName>
    </alternativeName>
</protein>
<comment type="function">
    <text evidence="12">Catalyzes the reversible conversion of 3-phosphohydroxypyruvate to phosphoserine and of 3-hydroxy-2-oxo-4-phosphonooxybutanoate to phosphohydroxythreonine.</text>
</comment>
<comment type="similarity">
    <text evidence="3 12">Belongs to the class-V pyridoxal-phosphate-dependent aminotransferase family. SerC subfamily.</text>
</comment>
<keyword evidence="5 12" id="KW-0028">Amino-acid biosynthesis</keyword>
<dbReference type="InterPro" id="IPR000192">
    <property type="entry name" value="Aminotrans_V_dom"/>
</dbReference>
<evidence type="ECO:0000256" key="6">
    <source>
        <dbReference type="ARBA" id="ARBA00022679"/>
    </source>
</evidence>
<dbReference type="Proteomes" id="UP000295367">
    <property type="component" value="Unassembled WGS sequence"/>
</dbReference>
<comment type="pathway">
    <text evidence="2 12 13">Amino-acid biosynthesis; L-serine biosynthesis; L-serine from 3-phospho-D-glycerate: step 2/3.</text>
</comment>
<feature type="binding site" evidence="12">
    <location>
        <begin position="76"/>
        <end position="77"/>
    </location>
    <ligand>
        <name>pyridoxal 5'-phosphate</name>
        <dbReference type="ChEBI" id="CHEBI:597326"/>
    </ligand>
</feature>
<evidence type="ECO:0000256" key="13">
    <source>
        <dbReference type="RuleBase" id="RU004505"/>
    </source>
</evidence>
<dbReference type="GO" id="GO:0006564">
    <property type="term" value="P:L-serine biosynthetic process"/>
    <property type="evidence" value="ECO:0007669"/>
    <property type="project" value="UniProtKB-UniRule"/>
</dbReference>
<dbReference type="GO" id="GO:0004648">
    <property type="term" value="F:O-phospho-L-serine:2-oxoglutarate aminotransferase activity"/>
    <property type="evidence" value="ECO:0007669"/>
    <property type="project" value="UniProtKB-UniRule"/>
</dbReference>
<comment type="subcellular location">
    <subcellularLocation>
        <location evidence="12">Cytoplasm</location>
    </subcellularLocation>
</comment>
<dbReference type="EC" id="2.6.1.52" evidence="12"/>
<keyword evidence="9 12" id="KW-0718">Serine biosynthesis</keyword>
<keyword evidence="8 12" id="KW-0664">Pyridoxine biosynthesis</keyword>
<evidence type="ECO:0000313" key="16">
    <source>
        <dbReference type="Proteomes" id="UP000295367"/>
    </source>
</evidence>
<evidence type="ECO:0000256" key="10">
    <source>
        <dbReference type="ARBA" id="ARBA00047630"/>
    </source>
</evidence>
<dbReference type="PROSITE" id="PS00595">
    <property type="entry name" value="AA_TRANSFER_CLASS_5"/>
    <property type="match status" value="1"/>
</dbReference>
<feature type="modified residue" description="N6-(pyridoxal phosphate)lysine" evidence="12">
    <location>
        <position position="196"/>
    </location>
</feature>
<dbReference type="InterPro" id="IPR015424">
    <property type="entry name" value="PyrdxlP-dep_Trfase"/>
</dbReference>
<dbReference type="AlphaFoldDB" id="A0A4R3YIN4"/>
<evidence type="ECO:0000256" key="11">
    <source>
        <dbReference type="ARBA" id="ARBA00049007"/>
    </source>
</evidence>
<feature type="binding site" evidence="12">
    <location>
        <begin position="237"/>
        <end position="238"/>
    </location>
    <ligand>
        <name>pyridoxal 5'-phosphate</name>
        <dbReference type="ChEBI" id="CHEBI:597326"/>
    </ligand>
</feature>
<evidence type="ECO:0000256" key="8">
    <source>
        <dbReference type="ARBA" id="ARBA00023096"/>
    </source>
</evidence>
<feature type="binding site" evidence="12">
    <location>
        <position position="42"/>
    </location>
    <ligand>
        <name>L-glutamate</name>
        <dbReference type="ChEBI" id="CHEBI:29985"/>
    </ligand>
</feature>
<organism evidence="15 16">
    <name type="scientific">Sulfurirhabdus autotrophica</name>
    <dbReference type="NCBI Taxonomy" id="1706046"/>
    <lineage>
        <taxon>Bacteria</taxon>
        <taxon>Pseudomonadati</taxon>
        <taxon>Pseudomonadota</taxon>
        <taxon>Betaproteobacteria</taxon>
        <taxon>Nitrosomonadales</taxon>
        <taxon>Sulfuricellaceae</taxon>
        <taxon>Sulfurirhabdus</taxon>
    </lineage>
</organism>
<dbReference type="NCBIfam" id="TIGR01364">
    <property type="entry name" value="serC_1"/>
    <property type="match status" value="1"/>
</dbReference>
<comment type="pathway">
    <text evidence="1 12">Cofactor biosynthesis; pyridoxine 5'-phosphate biosynthesis; pyridoxine 5'-phosphate from D-erythrose 4-phosphate: step 3/5.</text>
</comment>
<keyword evidence="12" id="KW-0963">Cytoplasm</keyword>
<dbReference type="Gene3D" id="3.40.640.10">
    <property type="entry name" value="Type I PLP-dependent aspartate aminotransferase-like (Major domain)"/>
    <property type="match status" value="1"/>
</dbReference>
<evidence type="ECO:0000256" key="5">
    <source>
        <dbReference type="ARBA" id="ARBA00022605"/>
    </source>
</evidence>
<dbReference type="PIRSF" id="PIRSF000525">
    <property type="entry name" value="SerC"/>
    <property type="match status" value="1"/>
</dbReference>
<evidence type="ECO:0000313" key="15">
    <source>
        <dbReference type="EMBL" id="TCV90533.1"/>
    </source>
</evidence>
<dbReference type="GO" id="GO:0030170">
    <property type="term" value="F:pyridoxal phosphate binding"/>
    <property type="evidence" value="ECO:0007669"/>
    <property type="project" value="UniProtKB-UniRule"/>
</dbReference>
<evidence type="ECO:0000256" key="2">
    <source>
        <dbReference type="ARBA" id="ARBA00005099"/>
    </source>
</evidence>
<comment type="catalytic activity">
    <reaction evidence="11 12 13">
        <text>O-phospho-L-serine + 2-oxoglutarate = 3-phosphooxypyruvate + L-glutamate</text>
        <dbReference type="Rhea" id="RHEA:14329"/>
        <dbReference type="ChEBI" id="CHEBI:16810"/>
        <dbReference type="ChEBI" id="CHEBI:18110"/>
        <dbReference type="ChEBI" id="CHEBI:29985"/>
        <dbReference type="ChEBI" id="CHEBI:57524"/>
        <dbReference type="EC" id="2.6.1.52"/>
    </reaction>
</comment>
<dbReference type="NCBIfam" id="NF003764">
    <property type="entry name" value="PRK05355.1"/>
    <property type="match status" value="1"/>
</dbReference>
<keyword evidence="16" id="KW-1185">Reference proteome</keyword>
<dbReference type="UniPathway" id="UPA00244">
    <property type="reaction ID" value="UER00311"/>
</dbReference>
<dbReference type="FunFam" id="3.40.640.10:FF:000010">
    <property type="entry name" value="Phosphoserine aminotransferase"/>
    <property type="match status" value="1"/>
</dbReference>
<evidence type="ECO:0000256" key="7">
    <source>
        <dbReference type="ARBA" id="ARBA00022898"/>
    </source>
</evidence>
<evidence type="ECO:0000256" key="4">
    <source>
        <dbReference type="ARBA" id="ARBA00022576"/>
    </source>
</evidence>
<dbReference type="InterPro" id="IPR022278">
    <property type="entry name" value="Pser_aminoTfrase"/>
</dbReference>
<dbReference type="FunFam" id="3.90.1150.10:FF:000006">
    <property type="entry name" value="Phosphoserine aminotransferase"/>
    <property type="match status" value="1"/>
</dbReference>
<dbReference type="InterPro" id="IPR015421">
    <property type="entry name" value="PyrdxlP-dep_Trfase_major"/>
</dbReference>
<dbReference type="SUPFAM" id="SSF53383">
    <property type="entry name" value="PLP-dependent transferases"/>
    <property type="match status" value="1"/>
</dbReference>
<evidence type="ECO:0000256" key="1">
    <source>
        <dbReference type="ARBA" id="ARBA00004915"/>
    </source>
</evidence>
<dbReference type="GO" id="GO:0005737">
    <property type="term" value="C:cytoplasm"/>
    <property type="evidence" value="ECO:0007669"/>
    <property type="project" value="UniProtKB-SubCell"/>
</dbReference>
<dbReference type="PANTHER" id="PTHR43247:SF1">
    <property type="entry name" value="PHOSPHOSERINE AMINOTRANSFERASE"/>
    <property type="match status" value="1"/>
</dbReference>
<dbReference type="InterPro" id="IPR015422">
    <property type="entry name" value="PyrdxlP-dep_Trfase_small"/>
</dbReference>
<dbReference type="OrthoDB" id="9809412at2"/>
<dbReference type="GO" id="GO:0008615">
    <property type="term" value="P:pyridoxine biosynthetic process"/>
    <property type="evidence" value="ECO:0007669"/>
    <property type="project" value="UniProtKB-UniRule"/>
</dbReference>
<dbReference type="RefSeq" id="WP_124947538.1">
    <property type="nucleotide sequence ID" value="NZ_BHVT01000073.1"/>
</dbReference>
<feature type="binding site" evidence="12">
    <location>
        <position position="102"/>
    </location>
    <ligand>
        <name>pyridoxal 5'-phosphate</name>
        <dbReference type="ChEBI" id="CHEBI:597326"/>
    </ligand>
</feature>
<dbReference type="PANTHER" id="PTHR43247">
    <property type="entry name" value="PHOSPHOSERINE AMINOTRANSFERASE"/>
    <property type="match status" value="1"/>
</dbReference>
<feature type="binding site" evidence="12">
    <location>
        <position position="195"/>
    </location>
    <ligand>
        <name>pyridoxal 5'-phosphate</name>
        <dbReference type="ChEBI" id="CHEBI:597326"/>
    </ligand>
</feature>
<dbReference type="UniPathway" id="UPA00135">
    <property type="reaction ID" value="UER00197"/>
</dbReference>